<comment type="function">
    <text evidence="5">Protein transport. Probably involved in vesicular traffic from ER to Golgi.</text>
</comment>
<dbReference type="PROSITE" id="PS00675">
    <property type="entry name" value="SIGMA54_INTERACT_1"/>
    <property type="match status" value="1"/>
</dbReference>
<dbReference type="GO" id="GO:0015031">
    <property type="term" value="P:protein transport"/>
    <property type="evidence" value="ECO:0007669"/>
    <property type="project" value="UniProtKB-KW"/>
</dbReference>
<dbReference type="InterPro" id="IPR005225">
    <property type="entry name" value="Small_GTP-bd"/>
</dbReference>
<dbReference type="SMART" id="SM00177">
    <property type="entry name" value="ARF"/>
    <property type="match status" value="1"/>
</dbReference>
<dbReference type="FunFam" id="3.40.50.300:FF:001018">
    <property type="entry name" value="Rab family GTPase"/>
    <property type="match status" value="1"/>
</dbReference>
<dbReference type="EnsemblMetazoa" id="CLYHEMT009133.1">
    <property type="protein sequence ID" value="CLYHEMP009133.1"/>
    <property type="gene ID" value="CLYHEMG009133"/>
</dbReference>
<dbReference type="GeneID" id="136815061"/>
<dbReference type="SMART" id="SM00173">
    <property type="entry name" value="RAS"/>
    <property type="match status" value="1"/>
</dbReference>
<dbReference type="SMART" id="SM00176">
    <property type="entry name" value="RAN"/>
    <property type="match status" value="1"/>
</dbReference>
<dbReference type="InterPro" id="IPR025662">
    <property type="entry name" value="Sigma_54_int_dom_ATP-bd_1"/>
</dbReference>
<dbReference type="PROSITE" id="PS51419">
    <property type="entry name" value="RAB"/>
    <property type="match status" value="1"/>
</dbReference>
<reference evidence="8" key="1">
    <citation type="submission" date="2021-01" db="UniProtKB">
        <authorList>
            <consortium name="EnsemblMetazoa"/>
        </authorList>
    </citation>
    <scope>IDENTIFICATION</scope>
</reference>
<dbReference type="InterPro" id="IPR001806">
    <property type="entry name" value="Small_GTPase"/>
</dbReference>
<keyword evidence="2" id="KW-0547">Nucleotide-binding</keyword>
<proteinExistence type="predicted"/>
<dbReference type="CDD" id="cd00154">
    <property type="entry name" value="Rab"/>
    <property type="match status" value="1"/>
</dbReference>
<dbReference type="Gene3D" id="3.40.50.300">
    <property type="entry name" value="P-loop containing nucleotide triphosphate hydrolases"/>
    <property type="match status" value="1"/>
</dbReference>
<evidence type="ECO:0000256" key="4">
    <source>
        <dbReference type="ARBA" id="ARBA00023134"/>
    </source>
</evidence>
<dbReference type="Proteomes" id="UP000594262">
    <property type="component" value="Unplaced"/>
</dbReference>
<keyword evidence="3" id="KW-0653">Protein transport</keyword>
<evidence type="ECO:0000256" key="7">
    <source>
        <dbReference type="ARBA" id="ARBA00081865"/>
    </source>
</evidence>
<dbReference type="PRINTS" id="PR00449">
    <property type="entry name" value="RASTRNSFRMNG"/>
</dbReference>
<dbReference type="SMART" id="SM00175">
    <property type="entry name" value="RAB"/>
    <property type="match status" value="1"/>
</dbReference>
<dbReference type="GO" id="GO:0003924">
    <property type="term" value="F:GTPase activity"/>
    <property type="evidence" value="ECO:0007669"/>
    <property type="project" value="InterPro"/>
</dbReference>
<evidence type="ECO:0000256" key="5">
    <source>
        <dbReference type="ARBA" id="ARBA00053444"/>
    </source>
</evidence>
<dbReference type="PANTHER" id="PTHR47977">
    <property type="entry name" value="RAS-RELATED PROTEIN RAB"/>
    <property type="match status" value="1"/>
</dbReference>
<keyword evidence="4" id="KW-0342">GTP-binding</keyword>
<organism evidence="8 9">
    <name type="scientific">Clytia hemisphaerica</name>
    <dbReference type="NCBI Taxonomy" id="252671"/>
    <lineage>
        <taxon>Eukaryota</taxon>
        <taxon>Metazoa</taxon>
        <taxon>Cnidaria</taxon>
        <taxon>Hydrozoa</taxon>
        <taxon>Hydroidolina</taxon>
        <taxon>Leptothecata</taxon>
        <taxon>Obeliida</taxon>
        <taxon>Clytiidae</taxon>
        <taxon>Clytia</taxon>
    </lineage>
</organism>
<dbReference type="RefSeq" id="XP_066927636.1">
    <property type="nucleotide sequence ID" value="XM_067071535.1"/>
</dbReference>
<evidence type="ECO:0000313" key="9">
    <source>
        <dbReference type="Proteomes" id="UP000594262"/>
    </source>
</evidence>
<dbReference type="PROSITE" id="PS51417">
    <property type="entry name" value="ARF"/>
    <property type="match status" value="1"/>
</dbReference>
<dbReference type="SUPFAM" id="SSF52540">
    <property type="entry name" value="P-loop containing nucleoside triphosphate hydrolases"/>
    <property type="match status" value="1"/>
</dbReference>
<evidence type="ECO:0000313" key="8">
    <source>
        <dbReference type="EnsemblMetazoa" id="CLYHEMP009133.1"/>
    </source>
</evidence>
<dbReference type="GO" id="GO:0005525">
    <property type="term" value="F:GTP binding"/>
    <property type="evidence" value="ECO:0007669"/>
    <property type="project" value="UniProtKB-KW"/>
</dbReference>
<evidence type="ECO:0000256" key="3">
    <source>
        <dbReference type="ARBA" id="ARBA00022927"/>
    </source>
</evidence>
<accession>A0A7M5VD86</accession>
<dbReference type="Pfam" id="PF00071">
    <property type="entry name" value="Ras"/>
    <property type="match status" value="1"/>
</dbReference>
<sequence>MSFDKNYNSTFKVLVLGESGVGKTSIIRRFTEEQYQESYISTIGIDSRSKVVNIGNENVRLQIWDTAGQERFRTLTSAYYRGAMGIILVYDVTSEYSFSSITNWLETIVQNASKNVCKLLVGNKIDCEEDYKVISTEKGKERADDTGLQFFETSAKTGDKINEVFMEMGKMINEAKRKKLEEAQEPNVDLLTTKQHSGSSCSC</sequence>
<dbReference type="NCBIfam" id="TIGR00231">
    <property type="entry name" value="small_GTP"/>
    <property type="match status" value="1"/>
</dbReference>
<dbReference type="InterPro" id="IPR050227">
    <property type="entry name" value="Rab"/>
</dbReference>
<name>A0A7M5VD86_9CNID</name>
<dbReference type="PROSITE" id="PS51420">
    <property type="entry name" value="RHO"/>
    <property type="match status" value="1"/>
</dbReference>
<evidence type="ECO:0000256" key="1">
    <source>
        <dbReference type="ARBA" id="ARBA00022448"/>
    </source>
</evidence>
<keyword evidence="9" id="KW-1185">Reference proteome</keyword>
<protein>
    <recommendedName>
        <fullName evidence="6">Ras-related protein Rab-1</fullName>
    </recommendedName>
    <alternativeName>
        <fullName evidence="7">Small GTP-binding protein rab1</fullName>
    </alternativeName>
</protein>
<dbReference type="SMART" id="SM00174">
    <property type="entry name" value="RHO"/>
    <property type="match status" value="1"/>
</dbReference>
<evidence type="ECO:0000256" key="6">
    <source>
        <dbReference type="ARBA" id="ARBA00067099"/>
    </source>
</evidence>
<dbReference type="InterPro" id="IPR027417">
    <property type="entry name" value="P-loop_NTPase"/>
</dbReference>
<dbReference type="PROSITE" id="PS51421">
    <property type="entry name" value="RAS"/>
    <property type="match status" value="1"/>
</dbReference>
<dbReference type="OrthoDB" id="9989112at2759"/>
<evidence type="ECO:0000256" key="2">
    <source>
        <dbReference type="ARBA" id="ARBA00022741"/>
    </source>
</evidence>
<dbReference type="AlphaFoldDB" id="A0A7M5VD86"/>
<keyword evidence="1" id="KW-0813">Transport</keyword>